<comment type="caution">
    <text evidence="12">Lacks conserved residue(s) required for the propagation of feature annotation.</text>
</comment>
<dbReference type="Gene3D" id="3.40.1190.20">
    <property type="match status" value="1"/>
</dbReference>
<evidence type="ECO:0000256" key="9">
    <source>
        <dbReference type="ARBA" id="ARBA00022842"/>
    </source>
</evidence>
<evidence type="ECO:0000256" key="1">
    <source>
        <dbReference type="ARBA" id="ARBA00005380"/>
    </source>
</evidence>
<dbReference type="InterPro" id="IPR011611">
    <property type="entry name" value="PfkB_dom"/>
</dbReference>
<dbReference type="EMBL" id="DRWN01000049">
    <property type="protein sequence ID" value="HHK68673.1"/>
    <property type="molecule type" value="Genomic_DNA"/>
</dbReference>
<keyword evidence="9 12" id="KW-0460">Magnesium</keyword>
<dbReference type="GO" id="GO:0004747">
    <property type="term" value="F:ribokinase activity"/>
    <property type="evidence" value="ECO:0007669"/>
    <property type="project" value="UniProtKB-UniRule"/>
</dbReference>
<evidence type="ECO:0000256" key="11">
    <source>
        <dbReference type="ARBA" id="ARBA00023277"/>
    </source>
</evidence>
<feature type="binding site" evidence="12">
    <location>
        <position position="141"/>
    </location>
    <ligand>
        <name>substrate</name>
    </ligand>
</feature>
<comment type="similarity">
    <text evidence="12">Belongs to the carbohydrate kinase PfkB family. Ribokinase subfamily.</text>
</comment>
<dbReference type="GO" id="GO:0005524">
    <property type="term" value="F:ATP binding"/>
    <property type="evidence" value="ECO:0007669"/>
    <property type="project" value="UniProtKB-UniRule"/>
</dbReference>
<feature type="domain" description="Carbohydrate kinase PfkB" evidence="13">
    <location>
        <begin position="4"/>
        <end position="282"/>
    </location>
</feature>
<comment type="subcellular location">
    <subcellularLocation>
        <location evidence="12">Cytoplasm</location>
    </subcellularLocation>
</comment>
<keyword evidence="5 12" id="KW-0479">Metal-binding</keyword>
<feature type="binding site" evidence="12">
    <location>
        <begin position="40"/>
        <end position="44"/>
    </location>
    <ligand>
        <name>substrate</name>
    </ligand>
</feature>
<dbReference type="GO" id="GO:0019303">
    <property type="term" value="P:D-ribose catabolic process"/>
    <property type="evidence" value="ECO:0007669"/>
    <property type="project" value="UniProtKB-UniRule"/>
</dbReference>
<keyword evidence="4 12" id="KW-0808">Transferase</keyword>
<keyword evidence="6 12" id="KW-0547">Nucleotide-binding</keyword>
<dbReference type="PANTHER" id="PTHR10584:SF166">
    <property type="entry name" value="RIBOKINASE"/>
    <property type="match status" value="1"/>
</dbReference>
<feature type="binding site" evidence="12">
    <location>
        <position position="282"/>
    </location>
    <ligand>
        <name>K(+)</name>
        <dbReference type="ChEBI" id="CHEBI:29103"/>
    </ligand>
</feature>
<evidence type="ECO:0000256" key="10">
    <source>
        <dbReference type="ARBA" id="ARBA00022958"/>
    </source>
</evidence>
<evidence type="ECO:0000256" key="3">
    <source>
        <dbReference type="ARBA" id="ARBA00016943"/>
    </source>
</evidence>
<evidence type="ECO:0000256" key="2">
    <source>
        <dbReference type="ARBA" id="ARBA00012035"/>
    </source>
</evidence>
<feature type="binding site" evidence="12">
    <location>
        <position position="243"/>
    </location>
    <ligand>
        <name>K(+)</name>
        <dbReference type="ChEBI" id="CHEBI:29103"/>
    </ligand>
</feature>
<dbReference type="InterPro" id="IPR011877">
    <property type="entry name" value="Ribokinase"/>
</dbReference>
<dbReference type="Pfam" id="PF00294">
    <property type="entry name" value="PfkB"/>
    <property type="match status" value="1"/>
</dbReference>
<sequence>MNGKVTIVGSYNVGFVVYTDRLPVEGETLPGHGFRFEHGGKGSNQAIQAARLGCATSIVARVGRDIFGEKALQKWKAERIDTSHVVSDDRAATGAGLVIVVPNGKNMIVVDLGANMRLSIDDVAAASDKIHDSDVVLTQLEIPFETALYALRKSDGTRILNPAPAREITPETLKDVDIITPNEVEVLTMAGCHHSRKADITSIAEKYARYVGCVVVTMGEKGALVVSQNMVKHVNTPQIDAVDSTGAGDAFNGALASAIANGYDLLEAVEYACCAGAFLAARLKGGELVESLANTQELQKFISQHQPTLKHVGKRADNW</sequence>
<feature type="binding site" evidence="12">
    <location>
        <position position="182"/>
    </location>
    <ligand>
        <name>ATP</name>
        <dbReference type="ChEBI" id="CHEBI:30616"/>
    </ligand>
</feature>
<keyword evidence="8 12" id="KW-0067">ATP-binding</keyword>
<feature type="binding site" evidence="12">
    <location>
        <begin position="248"/>
        <end position="249"/>
    </location>
    <ligand>
        <name>ATP</name>
        <dbReference type="ChEBI" id="CHEBI:30616"/>
    </ligand>
</feature>
<evidence type="ECO:0000256" key="4">
    <source>
        <dbReference type="ARBA" id="ARBA00022679"/>
    </source>
</evidence>
<feature type="binding site" evidence="12">
    <location>
        <position position="245"/>
    </location>
    <ligand>
        <name>K(+)</name>
        <dbReference type="ChEBI" id="CHEBI:29103"/>
    </ligand>
</feature>
<dbReference type="PROSITE" id="PS00584">
    <property type="entry name" value="PFKB_KINASES_2"/>
    <property type="match status" value="1"/>
</dbReference>
<evidence type="ECO:0000256" key="8">
    <source>
        <dbReference type="ARBA" id="ARBA00022840"/>
    </source>
</evidence>
<evidence type="ECO:0000256" key="5">
    <source>
        <dbReference type="ARBA" id="ARBA00022723"/>
    </source>
</evidence>
<name>A0A7C5QRJ4_CALS0</name>
<comment type="subunit">
    <text evidence="12">Homodimer.</text>
</comment>
<dbReference type="HAMAP" id="MF_01987">
    <property type="entry name" value="Ribokinase"/>
    <property type="match status" value="1"/>
</dbReference>
<comment type="similarity">
    <text evidence="1">Belongs to the carbohydrate kinase pfkB family.</text>
</comment>
<comment type="activity regulation">
    <text evidence="12">Activated by a monovalent cation that binds near, but not in, the active site. The most likely occupant of the site in vivo is potassium. Ion binding induces a conformational change that may alter substrate affinity.</text>
</comment>
<gene>
    <name evidence="12" type="primary">rbsK</name>
    <name evidence="14" type="ORF">ENM11_05925</name>
</gene>
<proteinExistence type="inferred from homology"/>
<keyword evidence="12" id="KW-0963">Cytoplasm</keyword>
<keyword evidence="7 12" id="KW-0418">Kinase</keyword>
<dbReference type="UniPathway" id="UPA00916">
    <property type="reaction ID" value="UER00889"/>
</dbReference>
<dbReference type="AlphaFoldDB" id="A0A7C5QRJ4"/>
<dbReference type="GO" id="GO:0046872">
    <property type="term" value="F:metal ion binding"/>
    <property type="evidence" value="ECO:0007669"/>
    <property type="project" value="UniProtKB-KW"/>
</dbReference>
<evidence type="ECO:0000259" key="13">
    <source>
        <dbReference type="Pfam" id="PF00294"/>
    </source>
</evidence>
<comment type="pathway">
    <text evidence="12">Carbohydrate metabolism; D-ribose degradation; D-ribose 5-phosphate from beta-D-ribopyranose: step 2/2.</text>
</comment>
<protein>
    <recommendedName>
        <fullName evidence="3 12">Ribokinase</fullName>
        <shortName evidence="12">RK</shortName>
        <ecNumber evidence="2 12">2.7.1.15</ecNumber>
    </recommendedName>
</protein>
<dbReference type="InterPro" id="IPR029056">
    <property type="entry name" value="Ribokinase-like"/>
</dbReference>
<evidence type="ECO:0000256" key="12">
    <source>
        <dbReference type="HAMAP-Rule" id="MF_01987"/>
    </source>
</evidence>
<organism evidence="14">
    <name type="scientific">Caldiarchaeum subterraneum</name>
    <dbReference type="NCBI Taxonomy" id="311458"/>
    <lineage>
        <taxon>Archaea</taxon>
        <taxon>Nitrososphaerota</taxon>
        <taxon>Candidatus Caldarchaeales</taxon>
        <taxon>Candidatus Caldarchaeaceae</taxon>
        <taxon>Candidatus Caldarchaeum</taxon>
    </lineage>
</organism>
<evidence type="ECO:0000256" key="7">
    <source>
        <dbReference type="ARBA" id="ARBA00022777"/>
    </source>
</evidence>
<accession>A0A7C5QRJ4</accession>
<dbReference type="InterPro" id="IPR002173">
    <property type="entry name" value="Carboh/pur_kinase_PfkB_CS"/>
</dbReference>
<reference evidence="14" key="1">
    <citation type="journal article" date="2020" name="mSystems">
        <title>Genome- and Community-Level Interaction Insights into Carbon Utilization and Element Cycling Functions of Hydrothermarchaeota in Hydrothermal Sediment.</title>
        <authorList>
            <person name="Zhou Z."/>
            <person name="Liu Y."/>
            <person name="Xu W."/>
            <person name="Pan J."/>
            <person name="Luo Z.H."/>
            <person name="Li M."/>
        </authorList>
    </citation>
    <scope>NUCLEOTIDE SEQUENCE [LARGE SCALE GENOMIC DNA]</scope>
    <source>
        <strain evidence="14">SpSt-1056</strain>
    </source>
</reference>
<keyword evidence="11 12" id="KW-0119">Carbohydrate metabolism</keyword>
<evidence type="ECO:0000313" key="14">
    <source>
        <dbReference type="EMBL" id="HHK68673.1"/>
    </source>
</evidence>
<comment type="catalytic activity">
    <reaction evidence="12">
        <text>D-ribose + ATP = D-ribose 5-phosphate + ADP + H(+)</text>
        <dbReference type="Rhea" id="RHEA:13697"/>
        <dbReference type="ChEBI" id="CHEBI:15378"/>
        <dbReference type="ChEBI" id="CHEBI:30616"/>
        <dbReference type="ChEBI" id="CHEBI:47013"/>
        <dbReference type="ChEBI" id="CHEBI:78346"/>
        <dbReference type="ChEBI" id="CHEBI:456216"/>
        <dbReference type="EC" id="2.7.1.15"/>
    </reaction>
</comment>
<dbReference type="CDD" id="cd01174">
    <property type="entry name" value="ribokinase"/>
    <property type="match status" value="1"/>
</dbReference>
<dbReference type="PANTHER" id="PTHR10584">
    <property type="entry name" value="SUGAR KINASE"/>
    <property type="match status" value="1"/>
</dbReference>
<dbReference type="SUPFAM" id="SSF53613">
    <property type="entry name" value="Ribokinase-like"/>
    <property type="match status" value="1"/>
</dbReference>
<dbReference type="InterPro" id="IPR002139">
    <property type="entry name" value="Ribo/fructo_kinase"/>
</dbReference>
<keyword evidence="10 12" id="KW-0630">Potassium</keyword>
<comment type="function">
    <text evidence="12">Catalyzes the phosphorylation of ribose at O-5 in a reaction requiring ATP and magnesium. The resulting D-ribose-5-phosphate can then be used either for sythesis of nucleotides, histidine, and tryptophan, or as a component of the pentose phosphate pathway.</text>
</comment>
<dbReference type="PRINTS" id="PR00990">
    <property type="entry name" value="RIBOKINASE"/>
</dbReference>
<evidence type="ECO:0000256" key="6">
    <source>
        <dbReference type="ARBA" id="ARBA00022741"/>
    </source>
</evidence>
<feature type="active site" description="Proton acceptor" evidence="12">
    <location>
        <position position="249"/>
    </location>
</feature>
<dbReference type="GO" id="GO:0005737">
    <property type="term" value="C:cytoplasm"/>
    <property type="evidence" value="ECO:0007669"/>
    <property type="project" value="UniProtKB-SubCell"/>
</dbReference>
<feature type="binding site" evidence="12">
    <location>
        <begin position="217"/>
        <end position="222"/>
    </location>
    <ligand>
        <name>ATP</name>
        <dbReference type="ChEBI" id="CHEBI:30616"/>
    </ligand>
</feature>
<comment type="caution">
    <text evidence="14">The sequence shown here is derived from an EMBL/GenBank/DDBJ whole genome shotgun (WGS) entry which is preliminary data.</text>
</comment>
<feature type="binding site" evidence="12">
    <location>
        <position position="249"/>
    </location>
    <ligand>
        <name>substrate</name>
    </ligand>
</feature>
<comment type="cofactor">
    <cofactor evidence="12">
        <name>Mg(2+)</name>
        <dbReference type="ChEBI" id="CHEBI:18420"/>
    </cofactor>
    <text evidence="12">Requires a divalent cation, most likely magnesium in vivo, as an electrophilic catalyst to aid phosphoryl group transfer. It is the chelate of the metal and the nucleotide that is the actual substrate.</text>
</comment>
<feature type="binding site" evidence="12">
    <location>
        <position position="279"/>
    </location>
    <ligand>
        <name>K(+)</name>
        <dbReference type="ChEBI" id="CHEBI:29103"/>
    </ligand>
</feature>
<dbReference type="EC" id="2.7.1.15" evidence="2 12"/>